<comment type="caution">
    <text evidence="6">The sequence shown here is derived from an EMBL/GenBank/DDBJ whole genome shotgun (WGS) entry which is preliminary data.</text>
</comment>
<dbReference type="PROSITE" id="PS01124">
    <property type="entry name" value="HTH_ARAC_FAMILY_2"/>
    <property type="match status" value="1"/>
</dbReference>
<dbReference type="GO" id="GO:0043565">
    <property type="term" value="F:sequence-specific DNA binding"/>
    <property type="evidence" value="ECO:0007669"/>
    <property type="project" value="InterPro"/>
</dbReference>
<evidence type="ECO:0000256" key="2">
    <source>
        <dbReference type="ARBA" id="ARBA00023125"/>
    </source>
</evidence>
<evidence type="ECO:0000256" key="1">
    <source>
        <dbReference type="ARBA" id="ARBA00023015"/>
    </source>
</evidence>
<evidence type="ECO:0000256" key="3">
    <source>
        <dbReference type="ARBA" id="ARBA00023163"/>
    </source>
</evidence>
<dbReference type="InterPro" id="IPR009057">
    <property type="entry name" value="Homeodomain-like_sf"/>
</dbReference>
<organism evidence="6 7">
    <name type="scientific">Pseudomonas auratipiscis</name>
    <dbReference type="NCBI Taxonomy" id="3115853"/>
    <lineage>
        <taxon>Bacteria</taxon>
        <taxon>Pseudomonadati</taxon>
        <taxon>Pseudomonadota</taxon>
        <taxon>Gammaproteobacteria</taxon>
        <taxon>Pseudomonadales</taxon>
        <taxon>Pseudomonadaceae</taxon>
        <taxon>Pseudomonas</taxon>
    </lineage>
</organism>
<keyword evidence="3" id="KW-0804">Transcription</keyword>
<dbReference type="EMBL" id="JAZDQP010000001">
    <property type="protein sequence ID" value="MEE1864959.1"/>
    <property type="molecule type" value="Genomic_DNA"/>
</dbReference>
<dbReference type="Pfam" id="PF12833">
    <property type="entry name" value="HTH_18"/>
    <property type="match status" value="1"/>
</dbReference>
<proteinExistence type="predicted"/>
<dbReference type="PANTHER" id="PTHR46796">
    <property type="entry name" value="HTH-TYPE TRANSCRIPTIONAL ACTIVATOR RHAS-RELATED"/>
    <property type="match status" value="1"/>
</dbReference>
<protein>
    <submittedName>
        <fullName evidence="6">AraC family transcriptional regulator</fullName>
    </submittedName>
</protein>
<name>A0AB35WNI8_9PSED</name>
<dbReference type="CDD" id="cd06995">
    <property type="entry name" value="cupin_YkgD-like_N"/>
    <property type="match status" value="1"/>
</dbReference>
<gene>
    <name evidence="6" type="ORF">V0R53_00985</name>
</gene>
<evidence type="ECO:0000313" key="7">
    <source>
        <dbReference type="Proteomes" id="UP001307839"/>
    </source>
</evidence>
<dbReference type="SUPFAM" id="SSF46689">
    <property type="entry name" value="Homeodomain-like"/>
    <property type="match status" value="2"/>
</dbReference>
<dbReference type="Proteomes" id="UP001307839">
    <property type="component" value="Unassembled WGS sequence"/>
</dbReference>
<sequence>MNSIDKLIQLAAVRGNLDLRCSFQGDWALEHDQEPAGVARYHIVLAGVCQAVRPDGTAITLRAGDILVFVDGEAHRLHSEGHQGAAVKPQVSHGGLIPLHRIGSEAGELDILCGRFLYQRESLLLGALPKCLKVSSDYPQTTDQLSALVGLLRAEADGNQIGARFLVDTLSSALFAMVVRNYLQHQPPATGTLALMSDKRLSRAWQAMLDDPAFEWTIECLAEHASMSRATFMRSFVKVAGESPWVLLTRVRMELAFRLLSDTQLGLTDIACQVGYQSQAAFGKKFKDFYGTAPGRIRRAGS</sequence>
<dbReference type="PANTHER" id="PTHR46796:SF7">
    <property type="entry name" value="ARAC FAMILY TRANSCRIPTIONAL REGULATOR"/>
    <property type="match status" value="1"/>
</dbReference>
<dbReference type="RefSeq" id="WP_136476181.1">
    <property type="nucleotide sequence ID" value="NZ_JAZDCU010000001.1"/>
</dbReference>
<dbReference type="InterPro" id="IPR050204">
    <property type="entry name" value="AraC_XylS_family_regulators"/>
</dbReference>
<feature type="domain" description="HTH araC/xylS-type" evidence="5">
    <location>
        <begin position="202"/>
        <end position="300"/>
    </location>
</feature>
<evidence type="ECO:0000259" key="5">
    <source>
        <dbReference type="PROSITE" id="PS01124"/>
    </source>
</evidence>
<dbReference type="AlphaFoldDB" id="A0AB35WNI8"/>
<evidence type="ECO:0000256" key="4">
    <source>
        <dbReference type="ARBA" id="ARBA00037345"/>
    </source>
</evidence>
<keyword evidence="2" id="KW-0238">DNA-binding</keyword>
<dbReference type="Gene3D" id="1.10.10.60">
    <property type="entry name" value="Homeodomain-like"/>
    <property type="match status" value="1"/>
</dbReference>
<dbReference type="GO" id="GO:0003700">
    <property type="term" value="F:DNA-binding transcription factor activity"/>
    <property type="evidence" value="ECO:0007669"/>
    <property type="project" value="InterPro"/>
</dbReference>
<keyword evidence="1" id="KW-0805">Transcription regulation</keyword>
<reference evidence="6 7" key="1">
    <citation type="submission" date="2024-01" db="EMBL/GenBank/DDBJ databases">
        <title>Unpublished Manusciprt.</title>
        <authorList>
            <person name="Duman M."/>
            <person name="Valdes E.G."/>
            <person name="Ajmi N."/>
            <person name="Altun S."/>
            <person name="Saticioglu I.B."/>
        </authorList>
    </citation>
    <scope>NUCLEOTIDE SEQUENCE [LARGE SCALE GENOMIC DNA]</scope>
    <source>
        <strain evidence="6 7">120P</strain>
    </source>
</reference>
<dbReference type="SMART" id="SM00342">
    <property type="entry name" value="HTH_ARAC"/>
    <property type="match status" value="1"/>
</dbReference>
<dbReference type="InterPro" id="IPR032783">
    <property type="entry name" value="AraC_lig"/>
</dbReference>
<comment type="function">
    <text evidence="4">Regulatory protein of the TOL plasmid xyl operons. XylS activates the xylXYZLTEGFJQKIH operon required for the degradation of toluene, m-xylene and p-xylene.</text>
</comment>
<dbReference type="InterPro" id="IPR018060">
    <property type="entry name" value="HTH_AraC"/>
</dbReference>
<keyword evidence="7" id="KW-1185">Reference proteome</keyword>
<evidence type="ECO:0000313" key="6">
    <source>
        <dbReference type="EMBL" id="MEE1864959.1"/>
    </source>
</evidence>
<dbReference type="Pfam" id="PF12852">
    <property type="entry name" value="Cupin_6"/>
    <property type="match status" value="1"/>
</dbReference>
<accession>A0AB35WNI8</accession>